<gene>
    <name evidence="1" type="ORF">SCALOS_LOCUS10642</name>
</gene>
<feature type="non-terminal residue" evidence="1">
    <location>
        <position position="1"/>
    </location>
</feature>
<feature type="non-terminal residue" evidence="1">
    <location>
        <position position="168"/>
    </location>
</feature>
<dbReference type="Proteomes" id="UP000789860">
    <property type="component" value="Unassembled WGS sequence"/>
</dbReference>
<name>A0ACA9PD88_9GLOM</name>
<protein>
    <submittedName>
        <fullName evidence="1">5937_t:CDS:1</fullName>
    </submittedName>
</protein>
<keyword evidence="2" id="KW-1185">Reference proteome</keyword>
<evidence type="ECO:0000313" key="1">
    <source>
        <dbReference type="EMBL" id="CAG8705013.1"/>
    </source>
</evidence>
<accession>A0ACA9PD88</accession>
<comment type="caution">
    <text evidence="1">The sequence shown here is derived from an EMBL/GenBank/DDBJ whole genome shotgun (WGS) entry which is preliminary data.</text>
</comment>
<proteinExistence type="predicted"/>
<evidence type="ECO:0000313" key="2">
    <source>
        <dbReference type="Proteomes" id="UP000789860"/>
    </source>
</evidence>
<reference evidence="1" key="1">
    <citation type="submission" date="2021-06" db="EMBL/GenBank/DDBJ databases">
        <authorList>
            <person name="Kallberg Y."/>
            <person name="Tangrot J."/>
            <person name="Rosling A."/>
        </authorList>
    </citation>
    <scope>NUCLEOTIDE SEQUENCE</scope>
    <source>
        <strain evidence="1">AU212A</strain>
    </source>
</reference>
<sequence length="168" mass="19359">NQPIEIQNAMFNLMKNNTYILYVLYSDYSWDIFATDLPKSRKDAGYENPNIISTYPKINGIISPNINNINITFSSPISRSMNNIAIYQTNTTTRQSKLRKFYSGNSEECTILNNNTFTCNVSQSIFDQWNSLYMIMMDNNFVKFASTNEPIYGIEANQWNFTTIPCDG</sequence>
<organism evidence="1 2">
    <name type="scientific">Scutellospora calospora</name>
    <dbReference type="NCBI Taxonomy" id="85575"/>
    <lineage>
        <taxon>Eukaryota</taxon>
        <taxon>Fungi</taxon>
        <taxon>Fungi incertae sedis</taxon>
        <taxon>Mucoromycota</taxon>
        <taxon>Glomeromycotina</taxon>
        <taxon>Glomeromycetes</taxon>
        <taxon>Diversisporales</taxon>
        <taxon>Gigasporaceae</taxon>
        <taxon>Scutellospora</taxon>
    </lineage>
</organism>
<dbReference type="EMBL" id="CAJVPM010041006">
    <property type="protein sequence ID" value="CAG8705013.1"/>
    <property type="molecule type" value="Genomic_DNA"/>
</dbReference>